<dbReference type="Pfam" id="PF00797">
    <property type="entry name" value="Acetyltransf_2"/>
    <property type="match status" value="1"/>
</dbReference>
<dbReference type="Proteomes" id="UP001519363">
    <property type="component" value="Unassembled WGS sequence"/>
</dbReference>
<dbReference type="EC" id="2.3.1.118" evidence="3"/>
<proteinExistence type="inferred from homology"/>
<protein>
    <submittedName>
        <fullName evidence="3">N-hydroxyarylamine O-acetyltransferase</fullName>
        <ecNumber evidence="3">2.3.1.118</ecNumber>
    </submittedName>
</protein>
<gene>
    <name evidence="3" type="ORF">JOF53_000636</name>
</gene>
<evidence type="ECO:0000313" key="3">
    <source>
        <dbReference type="EMBL" id="MBP2471764.1"/>
    </source>
</evidence>
<dbReference type="Gene3D" id="3.30.2140.10">
    <property type="entry name" value="Arylamine N-acetyltransferase"/>
    <property type="match status" value="1"/>
</dbReference>
<dbReference type="InterPro" id="IPR038765">
    <property type="entry name" value="Papain-like_cys_pep_sf"/>
</dbReference>
<organism evidence="3 4">
    <name type="scientific">Crossiella equi</name>
    <dbReference type="NCBI Taxonomy" id="130796"/>
    <lineage>
        <taxon>Bacteria</taxon>
        <taxon>Bacillati</taxon>
        <taxon>Actinomycetota</taxon>
        <taxon>Actinomycetes</taxon>
        <taxon>Pseudonocardiales</taxon>
        <taxon>Pseudonocardiaceae</taxon>
        <taxon>Crossiella</taxon>
    </lineage>
</organism>
<dbReference type="Gene3D" id="2.40.128.150">
    <property type="entry name" value="Cysteine proteinases"/>
    <property type="match status" value="1"/>
</dbReference>
<keyword evidence="3" id="KW-0808">Transferase</keyword>
<keyword evidence="3" id="KW-0012">Acyltransferase</keyword>
<evidence type="ECO:0000256" key="1">
    <source>
        <dbReference type="ARBA" id="ARBA00006547"/>
    </source>
</evidence>
<evidence type="ECO:0000256" key="2">
    <source>
        <dbReference type="RuleBase" id="RU003452"/>
    </source>
</evidence>
<dbReference type="RefSeq" id="WP_086781602.1">
    <property type="nucleotide sequence ID" value="NZ_JAGIOO010000001.1"/>
</dbReference>
<comment type="similarity">
    <text evidence="1 2">Belongs to the arylamine N-acetyltransferase family.</text>
</comment>
<sequence>MDETTVRDYLHRINAEPVDTPNAAGLARLQRRHLATVPFENLAVHLPGALSLDPADLVEKVVHRRRGGFCFELNGLFGLLLRALGYRVDLVGARVFHGSTPGPPQDHLALVVTDVDGGRWLADVGFGRFALGPLRWDSRAEQMDGVGVFRLTDTPDGQVDVHHGTEGAYRVDPRPLALADFAPMCWWHSTSPASGFTRRLTCSLPLGEAGDRVTLAGRRLIRTVGDQREEIELATDEEVLAAYRTEFGIELNEVPSVATSG</sequence>
<dbReference type="PANTHER" id="PTHR11786:SF0">
    <property type="entry name" value="ARYLAMINE N-ACETYLTRANSFERASE 4-RELATED"/>
    <property type="match status" value="1"/>
</dbReference>
<dbReference type="InterPro" id="IPR001447">
    <property type="entry name" value="Arylamine_N-AcTrfase"/>
</dbReference>
<dbReference type="GO" id="GO:0046990">
    <property type="term" value="F:N-hydroxyarylamine O-acetyltransferase activity"/>
    <property type="evidence" value="ECO:0007669"/>
    <property type="project" value="UniProtKB-EC"/>
</dbReference>
<name>A0ABS5A5A0_9PSEU</name>
<accession>A0ABS5A5A0</accession>
<dbReference type="EMBL" id="JAGIOO010000001">
    <property type="protein sequence ID" value="MBP2471764.1"/>
    <property type="molecule type" value="Genomic_DNA"/>
</dbReference>
<comment type="caution">
    <text evidence="3">The sequence shown here is derived from an EMBL/GenBank/DDBJ whole genome shotgun (WGS) entry which is preliminary data.</text>
</comment>
<dbReference type="PANTHER" id="PTHR11786">
    <property type="entry name" value="N-HYDROXYARYLAMINE O-ACETYLTRANSFERASE"/>
    <property type="match status" value="1"/>
</dbReference>
<dbReference type="SUPFAM" id="SSF54001">
    <property type="entry name" value="Cysteine proteinases"/>
    <property type="match status" value="1"/>
</dbReference>
<reference evidence="3 4" key="1">
    <citation type="submission" date="2021-03" db="EMBL/GenBank/DDBJ databases">
        <title>Sequencing the genomes of 1000 actinobacteria strains.</title>
        <authorList>
            <person name="Klenk H.-P."/>
        </authorList>
    </citation>
    <scope>NUCLEOTIDE SEQUENCE [LARGE SCALE GENOMIC DNA]</scope>
    <source>
        <strain evidence="3 4">DSM 44580</strain>
    </source>
</reference>
<keyword evidence="4" id="KW-1185">Reference proteome</keyword>
<dbReference type="PRINTS" id="PR01543">
    <property type="entry name" value="ANATRNSFRASE"/>
</dbReference>
<evidence type="ECO:0000313" key="4">
    <source>
        <dbReference type="Proteomes" id="UP001519363"/>
    </source>
</evidence>